<comment type="similarity">
    <text evidence="2">Belongs to the UPP synthase family. Z-FPP synthase subfamily.</text>
</comment>
<name>A0A839QS63_9MICO</name>
<dbReference type="HAMAP" id="MF_01139">
    <property type="entry name" value="ISPT"/>
    <property type="match status" value="1"/>
</dbReference>
<feature type="binding site" evidence="3">
    <location>
        <position position="41"/>
    </location>
    <ligand>
        <name>Mg(2+)</name>
        <dbReference type="ChEBI" id="CHEBI:18420"/>
    </ligand>
</feature>
<dbReference type="SUPFAM" id="SSF64005">
    <property type="entry name" value="Undecaprenyl diphosphate synthase"/>
    <property type="match status" value="1"/>
</dbReference>
<evidence type="ECO:0000256" key="1">
    <source>
        <dbReference type="ARBA" id="ARBA00022679"/>
    </source>
</evidence>
<dbReference type="EC" id="2.5.1.-" evidence="3"/>
<evidence type="ECO:0000256" key="3">
    <source>
        <dbReference type="HAMAP-Rule" id="MF_01139"/>
    </source>
</evidence>
<feature type="binding site" evidence="3">
    <location>
        <begin position="42"/>
        <end position="45"/>
    </location>
    <ligand>
        <name>substrate</name>
    </ligand>
</feature>
<feature type="region of interest" description="Disordered" evidence="4">
    <location>
        <begin position="1"/>
        <end position="34"/>
    </location>
</feature>
<feature type="compositionally biased region" description="Low complexity" evidence="4">
    <location>
        <begin position="23"/>
        <end position="34"/>
    </location>
</feature>
<feature type="binding site" evidence="3">
    <location>
        <position position="46"/>
    </location>
    <ligand>
        <name>substrate</name>
    </ligand>
</feature>
<evidence type="ECO:0000256" key="4">
    <source>
        <dbReference type="SAM" id="MobiDB-lite"/>
    </source>
</evidence>
<keyword evidence="1 3" id="KW-0808">Transferase</keyword>
<feature type="binding site" evidence="3">
    <location>
        <begin position="86"/>
        <end position="88"/>
    </location>
    <ligand>
        <name>substrate</name>
    </ligand>
</feature>
<keyword evidence="3" id="KW-0460">Magnesium</keyword>
<dbReference type="AlphaFoldDB" id="A0A839QS63"/>
<reference evidence="5 6" key="1">
    <citation type="submission" date="2020-08" db="EMBL/GenBank/DDBJ databases">
        <title>Sequencing the genomes of 1000 actinobacteria strains.</title>
        <authorList>
            <person name="Klenk H.-P."/>
        </authorList>
    </citation>
    <scope>NUCLEOTIDE SEQUENCE [LARGE SCALE GENOMIC DNA]</scope>
    <source>
        <strain evidence="5 6">DSM 23040</strain>
    </source>
</reference>
<gene>
    <name evidence="5" type="ORF">FHX50_001155</name>
</gene>
<feature type="active site" evidence="3">
    <location>
        <position position="41"/>
    </location>
</feature>
<dbReference type="PROSITE" id="PS01066">
    <property type="entry name" value="UPP_SYNTHASE"/>
    <property type="match status" value="1"/>
</dbReference>
<dbReference type="Proteomes" id="UP000568050">
    <property type="component" value="Unassembled WGS sequence"/>
</dbReference>
<dbReference type="NCBIfam" id="TIGR00055">
    <property type="entry name" value="uppS"/>
    <property type="match status" value="1"/>
</dbReference>
<dbReference type="InterPro" id="IPR001441">
    <property type="entry name" value="UPP_synth-like"/>
</dbReference>
<evidence type="ECO:0000313" key="5">
    <source>
        <dbReference type="EMBL" id="MBB3022872.1"/>
    </source>
</evidence>
<dbReference type="GO" id="GO:0000287">
    <property type="term" value="F:magnesium ion binding"/>
    <property type="evidence" value="ECO:0007669"/>
    <property type="project" value="UniProtKB-UniRule"/>
</dbReference>
<protein>
    <recommendedName>
        <fullName evidence="3">Isoprenyl transferase</fullName>
        <ecNumber evidence="3">2.5.1.-</ecNumber>
    </recommendedName>
</protein>
<comment type="caution">
    <text evidence="5">The sequence shown here is derived from an EMBL/GenBank/DDBJ whole genome shotgun (WGS) entry which is preliminary data.</text>
</comment>
<comment type="cofactor">
    <cofactor evidence="3">
        <name>Mg(2+)</name>
        <dbReference type="ChEBI" id="CHEBI:18420"/>
    </cofactor>
    <text evidence="3">Binds 2 magnesium ions per subunit.</text>
</comment>
<feature type="binding site" evidence="3">
    <location>
        <position position="92"/>
    </location>
    <ligand>
        <name>substrate</name>
    </ligand>
</feature>
<evidence type="ECO:0000256" key="2">
    <source>
        <dbReference type="ARBA" id="ARBA00038453"/>
    </source>
</evidence>
<proteinExistence type="inferred from homology"/>
<feature type="binding site" evidence="3">
    <location>
        <position position="228"/>
    </location>
    <ligand>
        <name>Mg(2+)</name>
        <dbReference type="ChEBI" id="CHEBI:18420"/>
    </ligand>
</feature>
<sequence length="260" mass="27974">MAAPASAPRTRAAGPQHARGAEEPAAPAASTAPEHVGVIIDGNRRWAQGRGLSTADGHREGARRISDVLRWMDERGIALGTIWMLSTDNANRPADELQALFGIIAATVEDIAADGFSIRIIGDLSLIPAASRQRIGAAIDGADIRRDMQVNLAVGYGGRREIVDAVRTSLRDAVAAGADPMEAIARLSEQDVADHLYTAGQPDPDLIIRTSGEERLSGFLLWECVHTELVFTQTLWPDFSEQDLDAALEEFAGRDRRYGA</sequence>
<dbReference type="PANTHER" id="PTHR10291">
    <property type="entry name" value="DEHYDRODOLICHYL DIPHOSPHATE SYNTHASE FAMILY MEMBER"/>
    <property type="match status" value="1"/>
</dbReference>
<dbReference type="Gene3D" id="3.40.1180.10">
    <property type="entry name" value="Decaprenyl diphosphate synthase-like"/>
    <property type="match status" value="1"/>
</dbReference>
<dbReference type="PANTHER" id="PTHR10291:SF43">
    <property type="entry name" value="DEHYDRODOLICHYL DIPHOSPHATE SYNTHASE COMPLEX SUBUNIT DHDDS"/>
    <property type="match status" value="1"/>
</dbReference>
<dbReference type="GO" id="GO:0033850">
    <property type="term" value="F:Z-farnesyl diphosphate synthase activity"/>
    <property type="evidence" value="ECO:0007669"/>
    <property type="project" value="TreeGrafter"/>
</dbReference>
<dbReference type="GO" id="GO:0045547">
    <property type="term" value="F:ditrans,polycis-polyprenyl diphosphate synthase [(2E,6E)-farnesyl diphosphate specific] activity"/>
    <property type="evidence" value="ECO:0007669"/>
    <property type="project" value="TreeGrafter"/>
</dbReference>
<dbReference type="GO" id="GO:0016094">
    <property type="term" value="P:polyprenol biosynthetic process"/>
    <property type="evidence" value="ECO:0007669"/>
    <property type="project" value="TreeGrafter"/>
</dbReference>
<feature type="compositionally biased region" description="Low complexity" evidence="4">
    <location>
        <begin position="1"/>
        <end position="13"/>
    </location>
</feature>
<dbReference type="EMBL" id="JACHWP010000002">
    <property type="protein sequence ID" value="MBB3022872.1"/>
    <property type="molecule type" value="Genomic_DNA"/>
</dbReference>
<comment type="caution">
    <text evidence="3">Lacks conserved residue(s) required for the propagation of feature annotation.</text>
</comment>
<keyword evidence="3" id="KW-0479">Metal-binding</keyword>
<dbReference type="RefSeq" id="WP_259923591.1">
    <property type="nucleotide sequence ID" value="NZ_CBCSFZ010000001.1"/>
</dbReference>
<organism evidence="5 6">
    <name type="scientific">Helcobacillus massiliensis</name>
    <dbReference type="NCBI Taxonomy" id="521392"/>
    <lineage>
        <taxon>Bacteria</taxon>
        <taxon>Bacillati</taxon>
        <taxon>Actinomycetota</taxon>
        <taxon>Actinomycetes</taxon>
        <taxon>Micrococcales</taxon>
        <taxon>Dermabacteraceae</taxon>
        <taxon>Helcobacillus</taxon>
    </lineage>
</organism>
<dbReference type="Pfam" id="PF01255">
    <property type="entry name" value="Prenyltransf"/>
    <property type="match status" value="1"/>
</dbReference>
<feature type="binding site" evidence="3">
    <location>
        <position position="209"/>
    </location>
    <ligand>
        <name>substrate</name>
    </ligand>
</feature>
<feature type="binding site" evidence="3">
    <location>
        <position position="58"/>
    </location>
    <ligand>
        <name>substrate</name>
    </ligand>
</feature>
<keyword evidence="6" id="KW-1185">Reference proteome</keyword>
<dbReference type="InterPro" id="IPR018520">
    <property type="entry name" value="UPP_synth-like_CS"/>
</dbReference>
<evidence type="ECO:0000313" key="6">
    <source>
        <dbReference type="Proteomes" id="UP000568050"/>
    </source>
</evidence>
<dbReference type="InterPro" id="IPR036424">
    <property type="entry name" value="UPP_synth-like_sf"/>
</dbReference>
<comment type="subunit">
    <text evidence="3">Homodimer.</text>
</comment>
<dbReference type="CDD" id="cd00475">
    <property type="entry name" value="Cis_IPPS"/>
    <property type="match status" value="1"/>
</dbReference>
<dbReference type="GO" id="GO:0005886">
    <property type="term" value="C:plasma membrane"/>
    <property type="evidence" value="ECO:0007669"/>
    <property type="project" value="TreeGrafter"/>
</dbReference>
<accession>A0A839QS63</accession>
<comment type="function">
    <text evidence="3">Catalyzes the condensation of isopentenyl diphosphate (IPP) with allylic pyrophosphates generating different type of terpenoids.</text>
</comment>
<feature type="binding site" evidence="3">
    <location>
        <begin position="215"/>
        <end position="217"/>
    </location>
    <ligand>
        <name>substrate</name>
    </ligand>
</feature>
<feature type="active site" description="Proton acceptor" evidence="3">
    <location>
        <position position="89"/>
    </location>
</feature>